<dbReference type="PANTHER" id="PTHR32071:SF120">
    <property type="entry name" value="TRANSCRIPTIONAL REGULATOR-RELATED"/>
    <property type="match status" value="1"/>
</dbReference>
<evidence type="ECO:0000313" key="6">
    <source>
        <dbReference type="EMBL" id="TLU65157.1"/>
    </source>
</evidence>
<dbReference type="AlphaFoldDB" id="A0A5R9IM82"/>
<evidence type="ECO:0000313" key="7">
    <source>
        <dbReference type="Proteomes" id="UP000307790"/>
    </source>
</evidence>
<organism evidence="6 7">
    <name type="scientific">Thalassotalea litorea</name>
    <dbReference type="NCBI Taxonomy" id="2020715"/>
    <lineage>
        <taxon>Bacteria</taxon>
        <taxon>Pseudomonadati</taxon>
        <taxon>Pseudomonadota</taxon>
        <taxon>Gammaproteobacteria</taxon>
        <taxon>Alteromonadales</taxon>
        <taxon>Colwelliaceae</taxon>
        <taxon>Thalassotalea</taxon>
    </lineage>
</organism>
<evidence type="ECO:0000256" key="4">
    <source>
        <dbReference type="ARBA" id="ARBA00023163"/>
    </source>
</evidence>
<keyword evidence="3" id="KW-0805">Transcription regulation</keyword>
<dbReference type="CDD" id="cd00009">
    <property type="entry name" value="AAA"/>
    <property type="match status" value="1"/>
</dbReference>
<dbReference type="Pfam" id="PF02954">
    <property type="entry name" value="HTH_8"/>
    <property type="match status" value="1"/>
</dbReference>
<evidence type="ECO:0000256" key="2">
    <source>
        <dbReference type="ARBA" id="ARBA00022840"/>
    </source>
</evidence>
<dbReference type="RefSeq" id="WP_138319827.1">
    <property type="nucleotide sequence ID" value="NZ_VCBC01000008.1"/>
</dbReference>
<dbReference type="Pfam" id="PF20161">
    <property type="entry name" value="VpsR"/>
    <property type="match status" value="1"/>
</dbReference>
<proteinExistence type="predicted"/>
<dbReference type="GO" id="GO:0005524">
    <property type="term" value="F:ATP binding"/>
    <property type="evidence" value="ECO:0007669"/>
    <property type="project" value="UniProtKB-KW"/>
</dbReference>
<dbReference type="InterPro" id="IPR027417">
    <property type="entry name" value="P-loop_NTPase"/>
</dbReference>
<name>A0A5R9IM82_9GAMM</name>
<gene>
    <name evidence="6" type="ORF">FE810_09555</name>
</gene>
<dbReference type="Proteomes" id="UP000307790">
    <property type="component" value="Unassembled WGS sequence"/>
</dbReference>
<dbReference type="PROSITE" id="PS00688">
    <property type="entry name" value="SIGMA54_INTERACT_3"/>
    <property type="match status" value="1"/>
</dbReference>
<dbReference type="InterPro" id="IPR025944">
    <property type="entry name" value="Sigma_54_int_dom_CS"/>
</dbReference>
<dbReference type="FunFam" id="3.40.50.300:FF:000006">
    <property type="entry name" value="DNA-binding transcriptional regulator NtrC"/>
    <property type="match status" value="1"/>
</dbReference>
<dbReference type="GO" id="GO:0006355">
    <property type="term" value="P:regulation of DNA-templated transcription"/>
    <property type="evidence" value="ECO:0007669"/>
    <property type="project" value="InterPro"/>
</dbReference>
<dbReference type="EMBL" id="VCBC01000008">
    <property type="protein sequence ID" value="TLU65157.1"/>
    <property type="molecule type" value="Genomic_DNA"/>
</dbReference>
<dbReference type="PANTHER" id="PTHR32071">
    <property type="entry name" value="TRANSCRIPTIONAL REGULATORY PROTEIN"/>
    <property type="match status" value="1"/>
</dbReference>
<evidence type="ECO:0000256" key="1">
    <source>
        <dbReference type="ARBA" id="ARBA00022741"/>
    </source>
</evidence>
<dbReference type="PRINTS" id="PR01590">
    <property type="entry name" value="HTHFIS"/>
</dbReference>
<sequence length="467" mass="52746">MSSKKSEETKKRSVLVIGSIKFFTEINVRLSAWHCVNCPIHDVEKSFSLIGEHAIKVIILIFEQPSHQLLFASLDRLHHRFPELKWITILQESQLQKSNASLLLPDFIYDYHHFPIDFDRLNHTLGHAHGLASISKAKSDKKYNDSPIEDMLGSSEAIQCFKQQLKLVANTNANANANILITGETGTGKDLAAIIIHKLSSRNKAPFVHINCAAFPEHLIQSELFGHEKGAFTGAEGQHIGKIEQAQGGTLFLNEIGDLPAHMQVILLKFLDDKMLERIGANEQIRIDCRIIAATHEPLEQAVEHGKFREDLFHRLNILRLHSPPLRDRSDDVLLLAKSKLSELLNDRSGAQLADELALKILNYHWPGNVRELFNFIERLVVMGGAENSNNEQVFDILEPVKSASNLETANMEARKIKRPRELKKQEIIEAIESSDYNLSKAAKLLSISRTSLYRLIHKSNLDISKE</sequence>
<dbReference type="InterPro" id="IPR009057">
    <property type="entry name" value="Homeodomain-like_sf"/>
</dbReference>
<dbReference type="OrthoDB" id="9804019at2"/>
<evidence type="ECO:0000256" key="3">
    <source>
        <dbReference type="ARBA" id="ARBA00023015"/>
    </source>
</evidence>
<keyword evidence="4" id="KW-0804">Transcription</keyword>
<dbReference type="GO" id="GO:0043565">
    <property type="term" value="F:sequence-specific DNA binding"/>
    <property type="evidence" value="ECO:0007669"/>
    <property type="project" value="InterPro"/>
</dbReference>
<dbReference type="SUPFAM" id="SSF52540">
    <property type="entry name" value="P-loop containing nucleoside triphosphate hydrolases"/>
    <property type="match status" value="1"/>
</dbReference>
<protein>
    <submittedName>
        <fullName evidence="6">Sigma-54-dependent Fis family transcriptional regulator</fullName>
    </submittedName>
</protein>
<dbReference type="PROSITE" id="PS50045">
    <property type="entry name" value="SIGMA54_INTERACT_4"/>
    <property type="match status" value="1"/>
</dbReference>
<comment type="caution">
    <text evidence="6">The sequence shown here is derived from an EMBL/GenBank/DDBJ whole genome shotgun (WGS) entry which is preliminary data.</text>
</comment>
<dbReference type="Pfam" id="PF25601">
    <property type="entry name" value="AAA_lid_14"/>
    <property type="match status" value="1"/>
</dbReference>
<dbReference type="InterPro" id="IPR002078">
    <property type="entry name" value="Sigma_54_int"/>
</dbReference>
<dbReference type="Gene3D" id="3.40.50.300">
    <property type="entry name" value="P-loop containing nucleotide triphosphate hydrolases"/>
    <property type="match status" value="1"/>
</dbReference>
<dbReference type="SMART" id="SM00382">
    <property type="entry name" value="AAA"/>
    <property type="match status" value="1"/>
</dbReference>
<reference evidence="6 7" key="1">
    <citation type="submission" date="2019-05" db="EMBL/GenBank/DDBJ databases">
        <title>Genome sequences of Thalassotalea litorea 1K03283.</title>
        <authorList>
            <person name="Zhang D."/>
        </authorList>
    </citation>
    <scope>NUCLEOTIDE SEQUENCE [LARGE SCALE GENOMIC DNA]</scope>
    <source>
        <strain evidence="6 7">MCCC 1K03283</strain>
    </source>
</reference>
<dbReference type="InterPro" id="IPR045343">
    <property type="entry name" value="VpsR"/>
</dbReference>
<dbReference type="InterPro" id="IPR003593">
    <property type="entry name" value="AAA+_ATPase"/>
</dbReference>
<dbReference type="InterPro" id="IPR002197">
    <property type="entry name" value="HTH_Fis"/>
</dbReference>
<dbReference type="SUPFAM" id="SSF46689">
    <property type="entry name" value="Homeodomain-like"/>
    <property type="match status" value="1"/>
</dbReference>
<feature type="domain" description="Sigma-54 factor interaction" evidence="5">
    <location>
        <begin position="151"/>
        <end position="382"/>
    </location>
</feature>
<dbReference type="Gene3D" id="1.10.10.60">
    <property type="entry name" value="Homeodomain-like"/>
    <property type="match status" value="1"/>
</dbReference>
<dbReference type="InterPro" id="IPR058031">
    <property type="entry name" value="AAA_lid_NorR"/>
</dbReference>
<evidence type="ECO:0000259" key="5">
    <source>
        <dbReference type="PROSITE" id="PS50045"/>
    </source>
</evidence>
<accession>A0A5R9IM82</accession>
<keyword evidence="1" id="KW-0547">Nucleotide-binding</keyword>
<keyword evidence="7" id="KW-1185">Reference proteome</keyword>
<dbReference type="Gene3D" id="1.10.8.60">
    <property type="match status" value="1"/>
</dbReference>
<keyword evidence="2" id="KW-0067">ATP-binding</keyword>
<dbReference type="Pfam" id="PF00158">
    <property type="entry name" value="Sigma54_activat"/>
    <property type="match status" value="1"/>
</dbReference>